<dbReference type="Proteomes" id="UP000694620">
    <property type="component" value="Chromosome 12"/>
</dbReference>
<reference evidence="1" key="2">
    <citation type="submission" date="2025-08" db="UniProtKB">
        <authorList>
            <consortium name="Ensembl"/>
        </authorList>
    </citation>
    <scope>IDENTIFICATION</scope>
</reference>
<organism evidence="1 2">
    <name type="scientific">Erpetoichthys calabaricus</name>
    <name type="common">Rope fish</name>
    <name type="synonym">Calamoichthys calabaricus</name>
    <dbReference type="NCBI Taxonomy" id="27687"/>
    <lineage>
        <taxon>Eukaryota</taxon>
        <taxon>Metazoa</taxon>
        <taxon>Chordata</taxon>
        <taxon>Craniata</taxon>
        <taxon>Vertebrata</taxon>
        <taxon>Euteleostomi</taxon>
        <taxon>Actinopterygii</taxon>
        <taxon>Polypteriformes</taxon>
        <taxon>Polypteridae</taxon>
        <taxon>Erpetoichthys</taxon>
    </lineage>
</organism>
<dbReference type="Ensembl" id="ENSECRT00000023910.1">
    <property type="protein sequence ID" value="ENSECRP00000023406.1"/>
    <property type="gene ID" value="ENSECRG00000015841.1"/>
</dbReference>
<reference evidence="1" key="1">
    <citation type="submission" date="2021-06" db="EMBL/GenBank/DDBJ databases">
        <authorList>
            <consortium name="Wellcome Sanger Institute Data Sharing"/>
        </authorList>
    </citation>
    <scope>NUCLEOTIDE SEQUENCE [LARGE SCALE GENOMIC DNA]</scope>
</reference>
<name>A0A8C4XDR3_ERPCA</name>
<evidence type="ECO:0000313" key="1">
    <source>
        <dbReference type="Ensembl" id="ENSECRP00000023406.1"/>
    </source>
</evidence>
<dbReference type="AlphaFoldDB" id="A0A8C4XDR3"/>
<sequence length="110" mass="11777">MRGLWVVVWPCNSRRNPSSPAVQPACGASKFKAASHPVSSETSLKFTNEVSLNGSFRLPQEDFDRSSANGVTEQSSVYLSNGARFQNIPFPATELGGAALVTTKTVQCTV</sequence>
<reference evidence="1" key="3">
    <citation type="submission" date="2025-09" db="UniProtKB">
        <authorList>
            <consortium name="Ensembl"/>
        </authorList>
    </citation>
    <scope>IDENTIFICATION</scope>
</reference>
<keyword evidence="2" id="KW-1185">Reference proteome</keyword>
<protein>
    <submittedName>
        <fullName evidence="1">Uncharacterized protein</fullName>
    </submittedName>
</protein>
<proteinExistence type="predicted"/>
<evidence type="ECO:0000313" key="2">
    <source>
        <dbReference type="Proteomes" id="UP000694620"/>
    </source>
</evidence>
<accession>A0A8C4XDR3</accession>